<dbReference type="AlphaFoldDB" id="A0A368RHD3"/>
<reference evidence="1" key="2">
    <citation type="submission" date="2015-07" db="EMBL/GenBank/DDBJ databases">
        <authorList>
            <person name="Noorani M."/>
        </authorList>
    </citation>
    <scope>NUCLEOTIDE SEQUENCE</scope>
    <source>
        <strain evidence="1">Yugu1</strain>
    </source>
</reference>
<accession>A0A368RHD3</accession>
<protein>
    <submittedName>
        <fullName evidence="1">Uncharacterized protein</fullName>
    </submittedName>
</protein>
<organism evidence="1">
    <name type="scientific">Setaria italica</name>
    <name type="common">Foxtail millet</name>
    <name type="synonym">Panicum italicum</name>
    <dbReference type="NCBI Taxonomy" id="4555"/>
    <lineage>
        <taxon>Eukaryota</taxon>
        <taxon>Viridiplantae</taxon>
        <taxon>Streptophyta</taxon>
        <taxon>Embryophyta</taxon>
        <taxon>Tracheophyta</taxon>
        <taxon>Spermatophyta</taxon>
        <taxon>Magnoliopsida</taxon>
        <taxon>Liliopsida</taxon>
        <taxon>Poales</taxon>
        <taxon>Poaceae</taxon>
        <taxon>PACMAD clade</taxon>
        <taxon>Panicoideae</taxon>
        <taxon>Panicodae</taxon>
        <taxon>Paniceae</taxon>
        <taxon>Cenchrinae</taxon>
        <taxon>Setaria</taxon>
    </lineage>
</organism>
<proteinExistence type="predicted"/>
<reference evidence="1" key="1">
    <citation type="journal article" date="2012" name="Nat. Biotechnol.">
        <title>Reference genome sequence of the model plant Setaria.</title>
        <authorList>
            <person name="Bennetzen J.L."/>
            <person name="Schmutz J."/>
            <person name="Wang H."/>
            <person name="Percifield R."/>
            <person name="Hawkins J."/>
            <person name="Pontaroli A.C."/>
            <person name="Estep M."/>
            <person name="Feng L."/>
            <person name="Vaughn J.N."/>
            <person name="Grimwood J."/>
            <person name="Jenkins J."/>
            <person name="Barry K."/>
            <person name="Lindquist E."/>
            <person name="Hellsten U."/>
            <person name="Deshpande S."/>
            <person name="Wang X."/>
            <person name="Wu X."/>
            <person name="Mitros T."/>
            <person name="Triplett J."/>
            <person name="Yang X."/>
            <person name="Ye C.Y."/>
            <person name="Mauro-Herrera M."/>
            <person name="Wang L."/>
            <person name="Li P."/>
            <person name="Sharma M."/>
            <person name="Sharma R."/>
            <person name="Ronald P.C."/>
            <person name="Panaud O."/>
            <person name="Kellogg E.A."/>
            <person name="Brutnell T.P."/>
            <person name="Doust A.N."/>
            <person name="Tuskan G.A."/>
            <person name="Rokhsar D."/>
            <person name="Devos K.M."/>
        </authorList>
    </citation>
    <scope>NUCLEOTIDE SEQUENCE [LARGE SCALE GENOMIC DNA]</scope>
    <source>
        <strain evidence="1">Yugu1</strain>
    </source>
</reference>
<name>A0A368RHD3_SETIT</name>
<sequence>MACLQMGAQSAKIAGAGSAGAAYRTGGVSEIFRQGGKRFHLGDFRRTWNLLRQPRGTGKLR</sequence>
<gene>
    <name evidence="1" type="ORF">SETIT_5G445800v2</name>
</gene>
<dbReference type="EMBL" id="CM003532">
    <property type="protein sequence ID" value="RCV28970.1"/>
    <property type="molecule type" value="Genomic_DNA"/>
</dbReference>
<evidence type="ECO:0000313" key="1">
    <source>
        <dbReference type="EMBL" id="RCV28970.1"/>
    </source>
</evidence>